<dbReference type="AlphaFoldDB" id="A0A0C9T936"/>
<feature type="compositionally biased region" description="Polar residues" evidence="2">
    <location>
        <begin position="102"/>
        <end position="112"/>
    </location>
</feature>
<gene>
    <name evidence="4" type="ORF">PAXINDRAFT_101306</name>
</gene>
<dbReference type="InterPro" id="IPR056884">
    <property type="entry name" value="NPHP3-like_N"/>
</dbReference>
<keyword evidence="5" id="KW-1185">Reference proteome</keyword>
<feature type="region of interest" description="Disordered" evidence="2">
    <location>
        <begin position="98"/>
        <end position="159"/>
    </location>
</feature>
<evidence type="ECO:0000313" key="5">
    <source>
        <dbReference type="Proteomes" id="UP000053647"/>
    </source>
</evidence>
<reference evidence="4 5" key="1">
    <citation type="submission" date="2014-06" db="EMBL/GenBank/DDBJ databases">
        <authorList>
            <consortium name="DOE Joint Genome Institute"/>
            <person name="Kuo A."/>
            <person name="Kohler A."/>
            <person name="Nagy L.G."/>
            <person name="Floudas D."/>
            <person name="Copeland A."/>
            <person name="Barry K.W."/>
            <person name="Cichocki N."/>
            <person name="Veneault-Fourrey C."/>
            <person name="LaButti K."/>
            <person name="Lindquist E.A."/>
            <person name="Lipzen A."/>
            <person name="Lundell T."/>
            <person name="Morin E."/>
            <person name="Murat C."/>
            <person name="Sun H."/>
            <person name="Tunlid A."/>
            <person name="Henrissat B."/>
            <person name="Grigoriev I.V."/>
            <person name="Hibbett D.S."/>
            <person name="Martin F."/>
            <person name="Nordberg H.P."/>
            <person name="Cantor M.N."/>
            <person name="Hua S.X."/>
        </authorList>
    </citation>
    <scope>NUCLEOTIDE SEQUENCE [LARGE SCALE GENOMIC DNA]</scope>
    <source>
        <strain evidence="4 5">ATCC 200175</strain>
    </source>
</reference>
<keyword evidence="1" id="KW-0677">Repeat</keyword>
<proteinExistence type="predicted"/>
<dbReference type="Proteomes" id="UP000053647">
    <property type="component" value="Unassembled WGS sequence"/>
</dbReference>
<evidence type="ECO:0000256" key="1">
    <source>
        <dbReference type="ARBA" id="ARBA00022737"/>
    </source>
</evidence>
<organism evidence="4 5">
    <name type="scientific">Paxillus involutus ATCC 200175</name>
    <dbReference type="NCBI Taxonomy" id="664439"/>
    <lineage>
        <taxon>Eukaryota</taxon>
        <taxon>Fungi</taxon>
        <taxon>Dikarya</taxon>
        <taxon>Basidiomycota</taxon>
        <taxon>Agaricomycotina</taxon>
        <taxon>Agaricomycetes</taxon>
        <taxon>Agaricomycetidae</taxon>
        <taxon>Boletales</taxon>
        <taxon>Paxilineae</taxon>
        <taxon>Paxillaceae</taxon>
        <taxon>Paxillus</taxon>
    </lineage>
</organism>
<evidence type="ECO:0000259" key="3">
    <source>
        <dbReference type="Pfam" id="PF24883"/>
    </source>
</evidence>
<dbReference type="HOGENOM" id="CLU_1245734_0_0_1"/>
<protein>
    <submittedName>
        <fullName evidence="4">Unplaced genomic scaffold PAXINscaffold_45, whole genome shotgun sequence</fullName>
    </submittedName>
</protein>
<feature type="domain" description="Nephrocystin 3-like N-terminal" evidence="3">
    <location>
        <begin position="6"/>
        <end position="72"/>
    </location>
</feature>
<dbReference type="EMBL" id="KN819367">
    <property type="protein sequence ID" value="KIJ12150.1"/>
    <property type="molecule type" value="Genomic_DNA"/>
</dbReference>
<accession>A0A0C9T936</accession>
<sequence length="219" mass="24299">MEQEHLRNTSDVSMQFTKLLLAPSQKMSTSRLTLVVIDALNNCGNETSRVLEMLANRSMELPNNFRVLVTARPETDIVHAFQDKEHVLIKTIKNLHSDAAVSRSQTTDSPTADSGEPPLPSHVDALSSTPESPGDKHYAPNLDRQADQPHPIPSRPVTPACYDTSAQCKPKVLHERIYHGDSDAHLETNPDTMLPRNAKAHGQTPLMTLTRMEVVTYYG</sequence>
<dbReference type="Pfam" id="PF24883">
    <property type="entry name" value="NPHP3_N"/>
    <property type="match status" value="1"/>
</dbReference>
<dbReference type="OrthoDB" id="2692975at2759"/>
<evidence type="ECO:0000256" key="2">
    <source>
        <dbReference type="SAM" id="MobiDB-lite"/>
    </source>
</evidence>
<reference evidence="5" key="2">
    <citation type="submission" date="2015-01" db="EMBL/GenBank/DDBJ databases">
        <title>Evolutionary Origins and Diversification of the Mycorrhizal Mutualists.</title>
        <authorList>
            <consortium name="DOE Joint Genome Institute"/>
            <consortium name="Mycorrhizal Genomics Consortium"/>
            <person name="Kohler A."/>
            <person name="Kuo A."/>
            <person name="Nagy L.G."/>
            <person name="Floudas D."/>
            <person name="Copeland A."/>
            <person name="Barry K.W."/>
            <person name="Cichocki N."/>
            <person name="Veneault-Fourrey C."/>
            <person name="LaButti K."/>
            <person name="Lindquist E.A."/>
            <person name="Lipzen A."/>
            <person name="Lundell T."/>
            <person name="Morin E."/>
            <person name="Murat C."/>
            <person name="Riley R."/>
            <person name="Ohm R."/>
            <person name="Sun H."/>
            <person name="Tunlid A."/>
            <person name="Henrissat B."/>
            <person name="Grigoriev I.V."/>
            <person name="Hibbett D.S."/>
            <person name="Martin F."/>
        </authorList>
    </citation>
    <scope>NUCLEOTIDE SEQUENCE [LARGE SCALE GENOMIC DNA]</scope>
    <source>
        <strain evidence="5">ATCC 200175</strain>
    </source>
</reference>
<evidence type="ECO:0000313" key="4">
    <source>
        <dbReference type="EMBL" id="KIJ12150.1"/>
    </source>
</evidence>
<name>A0A0C9T936_PAXIN</name>